<proteinExistence type="predicted"/>
<name>A0A6J7VFB3_9ZZZZ</name>
<dbReference type="SUPFAM" id="SSF51412">
    <property type="entry name" value="Inosine monophosphate dehydrogenase (IMPDH)"/>
    <property type="match status" value="1"/>
</dbReference>
<dbReference type="InterPro" id="IPR004136">
    <property type="entry name" value="NMO"/>
</dbReference>
<organism evidence="4">
    <name type="scientific">freshwater metagenome</name>
    <dbReference type="NCBI Taxonomy" id="449393"/>
    <lineage>
        <taxon>unclassified sequences</taxon>
        <taxon>metagenomes</taxon>
        <taxon>ecological metagenomes</taxon>
    </lineage>
</organism>
<dbReference type="AlphaFoldDB" id="A0A6J7VFB3"/>
<keyword evidence="3" id="KW-0560">Oxidoreductase</keyword>
<accession>A0A6J7VFB3</accession>
<gene>
    <name evidence="4" type="ORF">UFOPK4371_00992</name>
</gene>
<keyword evidence="1" id="KW-0285">Flavoprotein</keyword>
<dbReference type="CDD" id="cd04730">
    <property type="entry name" value="NPD_like"/>
    <property type="match status" value="1"/>
</dbReference>
<evidence type="ECO:0000256" key="2">
    <source>
        <dbReference type="ARBA" id="ARBA00022643"/>
    </source>
</evidence>
<protein>
    <submittedName>
        <fullName evidence="4">Unannotated protein</fullName>
    </submittedName>
</protein>
<dbReference type="InterPro" id="IPR013785">
    <property type="entry name" value="Aldolase_TIM"/>
</dbReference>
<reference evidence="4" key="1">
    <citation type="submission" date="2020-05" db="EMBL/GenBank/DDBJ databases">
        <authorList>
            <person name="Chiriac C."/>
            <person name="Salcher M."/>
            <person name="Ghai R."/>
            <person name="Kavagutti S V."/>
        </authorList>
    </citation>
    <scope>NUCLEOTIDE SEQUENCE</scope>
</reference>
<keyword evidence="2" id="KW-0288">FMN</keyword>
<dbReference type="Gene3D" id="3.20.20.70">
    <property type="entry name" value="Aldolase class I"/>
    <property type="match status" value="1"/>
</dbReference>
<evidence type="ECO:0000256" key="3">
    <source>
        <dbReference type="ARBA" id="ARBA00023002"/>
    </source>
</evidence>
<dbReference type="EMBL" id="CAFBRD010000049">
    <property type="protein sequence ID" value="CAB5077295.1"/>
    <property type="molecule type" value="Genomic_DNA"/>
</dbReference>
<evidence type="ECO:0000256" key="1">
    <source>
        <dbReference type="ARBA" id="ARBA00022630"/>
    </source>
</evidence>
<sequence>MVLLPLVASKVDVPIIAAGGFVDGRTMAAAFALGAEGIQMGTRMVATVESPIHENWKQAIVAARETDTVLLNRHAAPSLRVLRTERSNALEFDVATNAMEHMARHQELYFGGDMDSALALSGAVAGRINSIEPVAKVISECAKECLERLSVLRDQYLE</sequence>
<dbReference type="PANTHER" id="PTHR32332">
    <property type="entry name" value="2-NITROPROPANE DIOXYGENASE"/>
    <property type="match status" value="1"/>
</dbReference>
<dbReference type="PANTHER" id="PTHR32332:SF20">
    <property type="entry name" value="2-NITROPROPANE DIOXYGENASE-LIKE PROTEIN"/>
    <property type="match status" value="1"/>
</dbReference>
<dbReference type="GO" id="GO:0018580">
    <property type="term" value="F:nitronate monooxygenase activity"/>
    <property type="evidence" value="ECO:0007669"/>
    <property type="project" value="InterPro"/>
</dbReference>
<evidence type="ECO:0000313" key="4">
    <source>
        <dbReference type="EMBL" id="CAB5077295.1"/>
    </source>
</evidence>
<dbReference type="Pfam" id="PF03060">
    <property type="entry name" value="NMO"/>
    <property type="match status" value="1"/>
</dbReference>